<evidence type="ECO:0000256" key="2">
    <source>
        <dbReference type="SAM" id="MobiDB-lite"/>
    </source>
</evidence>
<dbReference type="OMA" id="WSKWKDE"/>
<organism evidence="4 5">
    <name type="scientific">Trypanosoma cruzi</name>
    <dbReference type="NCBI Taxonomy" id="5693"/>
    <lineage>
        <taxon>Eukaryota</taxon>
        <taxon>Discoba</taxon>
        <taxon>Euglenozoa</taxon>
        <taxon>Kinetoplastea</taxon>
        <taxon>Metakinetoplastina</taxon>
        <taxon>Trypanosomatida</taxon>
        <taxon>Trypanosomatidae</taxon>
        <taxon>Trypanosoma</taxon>
        <taxon>Schizotrypanum</taxon>
    </lineage>
</organism>
<feature type="compositionally biased region" description="Basic and acidic residues" evidence="2">
    <location>
        <begin position="166"/>
        <end position="177"/>
    </location>
</feature>
<dbReference type="InterPro" id="IPR007052">
    <property type="entry name" value="CS_dom"/>
</dbReference>
<comment type="caution">
    <text evidence="4">The sequence shown here is derived from an EMBL/GenBank/DDBJ whole genome shotgun (WGS) entry which is preliminary data.</text>
</comment>
<dbReference type="VEuPathDB" id="TriTrypDB:C4B63_47g40"/>
<evidence type="ECO:0000313" key="5">
    <source>
        <dbReference type="Proteomes" id="UP000246078"/>
    </source>
</evidence>
<dbReference type="Proteomes" id="UP000246078">
    <property type="component" value="Unassembled WGS sequence"/>
</dbReference>
<feature type="region of interest" description="Disordered" evidence="2">
    <location>
        <begin position="148"/>
        <end position="196"/>
    </location>
</feature>
<dbReference type="VEuPathDB" id="TriTrypDB:TcYC6_0112660"/>
<dbReference type="CDD" id="cd06465">
    <property type="entry name" value="p23_hB-ind1_like"/>
    <property type="match status" value="1"/>
</dbReference>
<dbReference type="SUPFAM" id="SSF49764">
    <property type="entry name" value="HSP20-like chaperones"/>
    <property type="match status" value="1"/>
</dbReference>
<dbReference type="FunFam" id="2.60.40.790:FF:000039">
    <property type="entry name" value="CS domain containing protein"/>
    <property type="match status" value="1"/>
</dbReference>
<dbReference type="Gene3D" id="2.60.40.790">
    <property type="match status" value="1"/>
</dbReference>
<dbReference type="GO" id="GO:0005634">
    <property type="term" value="C:nucleus"/>
    <property type="evidence" value="ECO:0007669"/>
    <property type="project" value="TreeGrafter"/>
</dbReference>
<comment type="similarity">
    <text evidence="1">Belongs to the p23/wos2 family.</text>
</comment>
<accession>A0A2V2V4Q1</accession>
<dbReference type="VEuPathDB" id="TriTrypDB:TcCL_ESM05469"/>
<dbReference type="PANTHER" id="PTHR22932:SF1">
    <property type="entry name" value="CO-CHAPERONE PROTEIN DAF-41"/>
    <property type="match status" value="1"/>
</dbReference>
<feature type="domain" description="CS" evidence="3">
    <location>
        <begin position="7"/>
        <end position="106"/>
    </location>
</feature>
<dbReference type="PROSITE" id="PS51203">
    <property type="entry name" value="CS"/>
    <property type="match status" value="1"/>
</dbReference>
<dbReference type="GO" id="GO:0006457">
    <property type="term" value="P:protein folding"/>
    <property type="evidence" value="ECO:0007669"/>
    <property type="project" value="TreeGrafter"/>
</dbReference>
<sequence length="196" mass="22164">MSASKEVVFPNILWAQRSEHVFVSIPLQDAANVAVEIRSGRRLHFSATAGGQDYGCVLELFREISSEESSHVTLPRQIELKLKKKWPNDASDEKEVALCRAWPRLTKEKTKNCHIQVDWSRWKDDDADSENDGGLGFDYGNMMSEMMLQKGLEKKEPTPFSSALEGKGENDNEKKNDVMGTGNNDDDYEDLPPLEE</sequence>
<dbReference type="VEuPathDB" id="TriTrypDB:TCDM_14062"/>
<dbReference type="InterPro" id="IPR045250">
    <property type="entry name" value="p23-like"/>
</dbReference>
<dbReference type="SMR" id="A0A2V2V4Q1"/>
<dbReference type="GO" id="GO:0051879">
    <property type="term" value="F:Hsp90 protein binding"/>
    <property type="evidence" value="ECO:0007669"/>
    <property type="project" value="InterPro"/>
</dbReference>
<feature type="compositionally biased region" description="Acidic residues" evidence="2">
    <location>
        <begin position="184"/>
        <end position="196"/>
    </location>
</feature>
<dbReference type="VEuPathDB" id="TriTrypDB:BCY84_15409"/>
<evidence type="ECO:0000313" key="4">
    <source>
        <dbReference type="EMBL" id="PWU91547.1"/>
    </source>
</evidence>
<gene>
    <name evidence="4" type="ORF">C3747_335g21</name>
</gene>
<dbReference type="OrthoDB" id="1564555at2759"/>
<dbReference type="VEuPathDB" id="TriTrypDB:C3747_335g21"/>
<dbReference type="VEuPathDB" id="TriTrypDB:TcCLB.506407.60"/>
<dbReference type="GO" id="GO:0005829">
    <property type="term" value="C:cytosol"/>
    <property type="evidence" value="ECO:0007669"/>
    <property type="project" value="TreeGrafter"/>
</dbReference>
<dbReference type="VEuPathDB" id="TriTrypDB:TcG_06331"/>
<reference evidence="4 5" key="1">
    <citation type="journal article" date="2018" name="Microb. Genom.">
        <title>Expanding an expanded genome: long-read sequencing of Trypanosoma cruzi.</title>
        <authorList>
            <person name="Berna L."/>
            <person name="Rodriguez M."/>
            <person name="Chiribao M.L."/>
            <person name="Parodi-Talice A."/>
            <person name="Pita S."/>
            <person name="Rijo G."/>
            <person name="Alvarez-Valin F."/>
            <person name="Robello C."/>
        </authorList>
    </citation>
    <scope>NUCLEOTIDE SEQUENCE [LARGE SCALE GENOMIC DNA]</scope>
    <source>
        <strain evidence="4 5">TCC</strain>
    </source>
</reference>
<dbReference type="GO" id="GO:0051087">
    <property type="term" value="F:protein-folding chaperone binding"/>
    <property type="evidence" value="ECO:0007669"/>
    <property type="project" value="TreeGrafter"/>
</dbReference>
<evidence type="ECO:0000256" key="1">
    <source>
        <dbReference type="ARBA" id="ARBA00025733"/>
    </source>
</evidence>
<dbReference type="VEuPathDB" id="TriTrypDB:TcBrA4_0132040"/>
<dbReference type="EMBL" id="PRFC01000335">
    <property type="protein sequence ID" value="PWU91547.1"/>
    <property type="molecule type" value="Genomic_DNA"/>
</dbReference>
<proteinExistence type="inferred from homology"/>
<dbReference type="InterPro" id="IPR008978">
    <property type="entry name" value="HSP20-like_chaperone"/>
</dbReference>
<dbReference type="PANTHER" id="PTHR22932">
    <property type="entry name" value="TELOMERASE-BINDING PROTEIN P23 HSP90 CO-CHAPERONE"/>
    <property type="match status" value="1"/>
</dbReference>
<dbReference type="AlphaFoldDB" id="A0A2V2V4Q1"/>
<dbReference type="Pfam" id="PF04969">
    <property type="entry name" value="CS"/>
    <property type="match status" value="1"/>
</dbReference>
<evidence type="ECO:0000259" key="3">
    <source>
        <dbReference type="PROSITE" id="PS51203"/>
    </source>
</evidence>
<dbReference type="GO" id="GO:0051131">
    <property type="term" value="P:chaperone-mediated protein complex assembly"/>
    <property type="evidence" value="ECO:0007669"/>
    <property type="project" value="TreeGrafter"/>
</dbReference>
<protein>
    <recommendedName>
        <fullName evidence="3">CS domain-containing protein</fullName>
    </recommendedName>
</protein>
<dbReference type="VEuPathDB" id="TriTrypDB:TcCLB.506195.170"/>
<name>A0A2V2V4Q1_TRYCR</name>